<dbReference type="SUPFAM" id="SSF53187">
    <property type="entry name" value="Zn-dependent exopeptidases"/>
    <property type="match status" value="1"/>
</dbReference>
<evidence type="ECO:0000313" key="23">
    <source>
        <dbReference type="EMBL" id="ATC64614.1"/>
    </source>
</evidence>
<dbReference type="AlphaFoldDB" id="A0A290Q7Y1"/>
<keyword evidence="17" id="KW-0325">Glycoprotein</keyword>
<dbReference type="RefSeq" id="WP_096056245.1">
    <property type="nucleotide sequence ID" value="NZ_CP023344.1"/>
</dbReference>
<evidence type="ECO:0000256" key="6">
    <source>
        <dbReference type="ARBA" id="ARBA00022525"/>
    </source>
</evidence>
<evidence type="ECO:0000256" key="7">
    <source>
        <dbReference type="ARBA" id="ARBA00022645"/>
    </source>
</evidence>
<feature type="chain" id="PRO_5013262170" description="Carboxypeptidase Q" evidence="21">
    <location>
        <begin position="24"/>
        <end position="473"/>
    </location>
</feature>
<keyword evidence="16" id="KW-0865">Zymogen</keyword>
<protein>
    <recommendedName>
        <fullName evidence="5">Carboxypeptidase Q</fullName>
    </recommendedName>
    <alternativeName>
        <fullName evidence="20">Plasma glutamate carboxypeptidase</fullName>
    </alternativeName>
</protein>
<evidence type="ECO:0000256" key="10">
    <source>
        <dbReference type="ARBA" id="ARBA00022729"/>
    </source>
</evidence>
<keyword evidence="10 21" id="KW-0732">Signal</keyword>
<evidence type="ECO:0000313" key="24">
    <source>
        <dbReference type="Proteomes" id="UP000217265"/>
    </source>
</evidence>
<keyword evidence="24" id="KW-1185">Reference proteome</keyword>
<evidence type="ECO:0000256" key="16">
    <source>
        <dbReference type="ARBA" id="ARBA00023145"/>
    </source>
</evidence>
<dbReference type="GO" id="GO:0070573">
    <property type="term" value="F:metallodipeptidase activity"/>
    <property type="evidence" value="ECO:0007669"/>
    <property type="project" value="InterPro"/>
</dbReference>
<dbReference type="GO" id="GO:0005576">
    <property type="term" value="C:extracellular region"/>
    <property type="evidence" value="ECO:0007669"/>
    <property type="project" value="UniProtKB-SubCell"/>
</dbReference>
<dbReference type="GO" id="GO:0005764">
    <property type="term" value="C:lysosome"/>
    <property type="evidence" value="ECO:0007669"/>
    <property type="project" value="UniProtKB-SubCell"/>
</dbReference>
<dbReference type="GO" id="GO:0046872">
    <property type="term" value="F:metal ion binding"/>
    <property type="evidence" value="ECO:0007669"/>
    <property type="project" value="UniProtKB-KW"/>
</dbReference>
<evidence type="ECO:0000256" key="19">
    <source>
        <dbReference type="ARBA" id="ARBA00025833"/>
    </source>
</evidence>
<accession>A0A290Q7Y1</accession>
<keyword evidence="8" id="KW-0645">Protease</keyword>
<evidence type="ECO:0000256" key="13">
    <source>
        <dbReference type="ARBA" id="ARBA00022833"/>
    </source>
</evidence>
<dbReference type="InterPro" id="IPR007484">
    <property type="entry name" value="Peptidase_M28"/>
</dbReference>
<dbReference type="GO" id="GO:0004180">
    <property type="term" value="F:carboxypeptidase activity"/>
    <property type="evidence" value="ECO:0007669"/>
    <property type="project" value="UniProtKB-KW"/>
</dbReference>
<evidence type="ECO:0000256" key="2">
    <source>
        <dbReference type="ARBA" id="ARBA00004371"/>
    </source>
</evidence>
<dbReference type="KEGG" id="vbh:CMV30_11965"/>
<keyword evidence="9" id="KW-0479">Metal-binding</keyword>
<dbReference type="Gene3D" id="3.40.630.10">
    <property type="entry name" value="Zn peptidases"/>
    <property type="match status" value="1"/>
</dbReference>
<comment type="subunit">
    <text evidence="19">Homodimer. The monomeric form is inactive while the homodimer is active.</text>
</comment>
<keyword evidence="6" id="KW-0964">Secreted</keyword>
<dbReference type="GO" id="GO:0006508">
    <property type="term" value="P:proteolysis"/>
    <property type="evidence" value="ECO:0007669"/>
    <property type="project" value="UniProtKB-KW"/>
</dbReference>
<dbReference type="PANTHER" id="PTHR12053:SF3">
    <property type="entry name" value="CARBOXYPEPTIDASE Q"/>
    <property type="match status" value="1"/>
</dbReference>
<evidence type="ECO:0000256" key="17">
    <source>
        <dbReference type="ARBA" id="ARBA00023180"/>
    </source>
</evidence>
<sequence>MLYYSSFRNVAGAAVLLAASALAALGNLPSEESLKEGGKAAHVMLTHLCDDFGGRLTGSKTNQGALERLVGELKKLGLNPQTTTFSMPGWERDDDSVEMLAPVKRRLRVAALSYTQAQRSFEASVVNIGAGGAGAYPEGKNLRGFVGLLAANSSVPLQEILREASARGLKGVLFVNREDGGQLLARTGSFVGEKLPMPVFSVTQEEGLWIGRLLARDVPVRVKLETKSRSTEITTANVSVTFPGKTSQRVVVGAHFDSWDLGQGAMDNGIGTAQLFALAHVLRGQELQRTVELIWFNGEEQGLWGSRHEAKRIGDAPVVAMINLDMMGVPQAVNALGDASLVPALERWNKSRGDARLPNGVLNFNWFGSDHTHYQIAGVRTVTFSAPIERTSVRYYHDFADTIDKVSEKLIVDSTAVIGSLVFALAEDAELEAFRRDRAETEKLFTEFKLEARMKGAGLWPLPDFISKPSSTP</sequence>
<feature type="signal peptide" evidence="21">
    <location>
        <begin position="1"/>
        <end position="23"/>
    </location>
</feature>
<evidence type="ECO:0000256" key="11">
    <source>
        <dbReference type="ARBA" id="ARBA00022801"/>
    </source>
</evidence>
<feature type="domain" description="Peptidase M28" evidence="22">
    <location>
        <begin position="237"/>
        <end position="419"/>
    </location>
</feature>
<keyword evidence="7" id="KW-0121">Carboxypeptidase</keyword>
<evidence type="ECO:0000256" key="3">
    <source>
        <dbReference type="ARBA" id="ARBA00004555"/>
    </source>
</evidence>
<evidence type="ECO:0000256" key="15">
    <source>
        <dbReference type="ARBA" id="ARBA00023049"/>
    </source>
</evidence>
<evidence type="ECO:0000256" key="4">
    <source>
        <dbReference type="ARBA" id="ARBA00004613"/>
    </source>
</evidence>
<dbReference type="Proteomes" id="UP000217265">
    <property type="component" value="Chromosome"/>
</dbReference>
<keyword evidence="13" id="KW-0862">Zinc</keyword>
<name>A0A290Q7Y1_9BACT</name>
<evidence type="ECO:0000256" key="18">
    <source>
        <dbReference type="ARBA" id="ARBA00023228"/>
    </source>
</evidence>
<comment type="subcellular location">
    <subcellularLocation>
        <location evidence="1">Endoplasmic reticulum</location>
    </subcellularLocation>
    <subcellularLocation>
        <location evidence="3">Golgi apparatus</location>
    </subcellularLocation>
    <subcellularLocation>
        <location evidence="2">Lysosome</location>
    </subcellularLocation>
    <subcellularLocation>
        <location evidence="4">Secreted</location>
    </subcellularLocation>
</comment>
<evidence type="ECO:0000256" key="1">
    <source>
        <dbReference type="ARBA" id="ARBA00004240"/>
    </source>
</evidence>
<keyword evidence="18" id="KW-0458">Lysosome</keyword>
<evidence type="ECO:0000256" key="14">
    <source>
        <dbReference type="ARBA" id="ARBA00023034"/>
    </source>
</evidence>
<proteinExistence type="predicted"/>
<evidence type="ECO:0000259" key="22">
    <source>
        <dbReference type="Pfam" id="PF04389"/>
    </source>
</evidence>
<dbReference type="InterPro" id="IPR039866">
    <property type="entry name" value="CPQ"/>
</dbReference>
<dbReference type="PANTHER" id="PTHR12053">
    <property type="entry name" value="PROTEASE FAMILY M28 PLASMA GLUTAMATE CARBOXYPEPTIDASE-RELATED"/>
    <property type="match status" value="1"/>
</dbReference>
<evidence type="ECO:0000256" key="12">
    <source>
        <dbReference type="ARBA" id="ARBA00022824"/>
    </source>
</evidence>
<evidence type="ECO:0000256" key="5">
    <source>
        <dbReference type="ARBA" id="ARBA00014116"/>
    </source>
</evidence>
<evidence type="ECO:0000256" key="8">
    <source>
        <dbReference type="ARBA" id="ARBA00022670"/>
    </source>
</evidence>
<keyword evidence="12" id="KW-0256">Endoplasmic reticulum</keyword>
<keyword evidence="15" id="KW-0482">Metalloprotease</keyword>
<organism evidence="23 24">
    <name type="scientific">Nibricoccus aquaticus</name>
    <dbReference type="NCBI Taxonomy" id="2576891"/>
    <lineage>
        <taxon>Bacteria</taxon>
        <taxon>Pseudomonadati</taxon>
        <taxon>Verrucomicrobiota</taxon>
        <taxon>Opitutia</taxon>
        <taxon>Opitutales</taxon>
        <taxon>Opitutaceae</taxon>
        <taxon>Nibricoccus</taxon>
    </lineage>
</organism>
<evidence type="ECO:0000256" key="9">
    <source>
        <dbReference type="ARBA" id="ARBA00022723"/>
    </source>
</evidence>
<dbReference type="Pfam" id="PF04389">
    <property type="entry name" value="Peptidase_M28"/>
    <property type="match status" value="1"/>
</dbReference>
<reference evidence="23 24" key="1">
    <citation type="submission" date="2017-09" db="EMBL/GenBank/DDBJ databases">
        <title>Complete genome sequence of Verrucomicrobial strain HZ-65, isolated from freshwater.</title>
        <authorList>
            <person name="Choi A."/>
        </authorList>
    </citation>
    <scope>NUCLEOTIDE SEQUENCE [LARGE SCALE GENOMIC DNA]</scope>
    <source>
        <strain evidence="23 24">HZ-65</strain>
    </source>
</reference>
<dbReference type="Gene3D" id="3.50.30.30">
    <property type="match status" value="1"/>
</dbReference>
<evidence type="ECO:0000256" key="21">
    <source>
        <dbReference type="SAM" id="SignalP"/>
    </source>
</evidence>
<dbReference type="EMBL" id="CP023344">
    <property type="protein sequence ID" value="ATC64614.1"/>
    <property type="molecule type" value="Genomic_DNA"/>
</dbReference>
<keyword evidence="11" id="KW-0378">Hydrolase</keyword>
<evidence type="ECO:0000256" key="20">
    <source>
        <dbReference type="ARBA" id="ARBA00033328"/>
    </source>
</evidence>
<dbReference type="OrthoDB" id="9762302at2"/>
<keyword evidence="14" id="KW-0333">Golgi apparatus</keyword>
<gene>
    <name evidence="23" type="ORF">CMV30_11965</name>
</gene>